<dbReference type="OrthoDB" id="10300611at2759"/>
<feature type="region of interest" description="Disordered" evidence="2">
    <location>
        <begin position="1"/>
        <end position="57"/>
    </location>
</feature>
<evidence type="ECO:0000256" key="2">
    <source>
        <dbReference type="SAM" id="MobiDB-lite"/>
    </source>
</evidence>
<organism evidence="3 4">
    <name type="scientific">Sclerotinia nivalis</name>
    <dbReference type="NCBI Taxonomy" id="352851"/>
    <lineage>
        <taxon>Eukaryota</taxon>
        <taxon>Fungi</taxon>
        <taxon>Dikarya</taxon>
        <taxon>Ascomycota</taxon>
        <taxon>Pezizomycotina</taxon>
        <taxon>Leotiomycetes</taxon>
        <taxon>Helotiales</taxon>
        <taxon>Sclerotiniaceae</taxon>
        <taxon>Sclerotinia</taxon>
    </lineage>
</organism>
<reference evidence="3" key="1">
    <citation type="submission" date="2022-11" db="EMBL/GenBank/DDBJ databases">
        <title>Genome Resource of Sclerotinia nivalis Strain SnTB1, a Plant Pathogen Isolated from American Ginseng.</title>
        <authorList>
            <person name="Fan S."/>
        </authorList>
    </citation>
    <scope>NUCLEOTIDE SEQUENCE</scope>
    <source>
        <strain evidence="3">SnTB1</strain>
    </source>
</reference>
<feature type="compositionally biased region" description="Basic and acidic residues" evidence="2">
    <location>
        <begin position="16"/>
        <end position="29"/>
    </location>
</feature>
<evidence type="ECO:0000256" key="1">
    <source>
        <dbReference type="SAM" id="Coils"/>
    </source>
</evidence>
<keyword evidence="4" id="KW-1185">Reference proteome</keyword>
<feature type="compositionally biased region" description="Polar residues" evidence="2">
    <location>
        <begin position="1"/>
        <end position="15"/>
    </location>
</feature>
<proteinExistence type="predicted"/>
<gene>
    <name evidence="3" type="ORF">OCU04_011048</name>
</gene>
<feature type="coiled-coil region" evidence="1">
    <location>
        <begin position="222"/>
        <end position="256"/>
    </location>
</feature>
<accession>A0A9X0AE82</accession>
<comment type="caution">
    <text evidence="3">The sequence shown here is derived from an EMBL/GenBank/DDBJ whole genome shotgun (WGS) entry which is preliminary data.</text>
</comment>
<keyword evidence="1" id="KW-0175">Coiled coil</keyword>
<feature type="compositionally biased region" description="Basic residues" evidence="2">
    <location>
        <begin position="30"/>
        <end position="39"/>
    </location>
</feature>
<protein>
    <submittedName>
        <fullName evidence="3">Uncharacterized protein</fullName>
    </submittedName>
</protein>
<dbReference type="Proteomes" id="UP001152300">
    <property type="component" value="Unassembled WGS sequence"/>
</dbReference>
<dbReference type="EMBL" id="JAPEIS010000013">
    <property type="protein sequence ID" value="KAJ8060744.1"/>
    <property type="molecule type" value="Genomic_DNA"/>
</dbReference>
<name>A0A9X0AE82_9HELO</name>
<dbReference type="AlphaFoldDB" id="A0A9X0AE82"/>
<sequence length="274" mass="31222">MSGNADSQPTIAMSETSKKRPRDSSEPKSPRKSNKRRNGVVKSTCGQPGFSRPHHFNPTILAMNTKLTHVVLVDREYPTPPLRNSVPNVSLAFETEKCHTPESQEHILHGVMETIMSSLKQWSARNFLGIYPLQNPSTPPLKTLCLRLKDIDIDPSMLVSDRNQWEVHDVDVLLQSLDEVLQFDQTIINNGRISRAVLDAIFENGFAIVRRLGDEDDLTEIKRLCRLQIDHCDQKLKELENRLRKARDRLDAQLIEVDELWDSLLGMARGKNPE</sequence>
<evidence type="ECO:0000313" key="3">
    <source>
        <dbReference type="EMBL" id="KAJ8060744.1"/>
    </source>
</evidence>
<evidence type="ECO:0000313" key="4">
    <source>
        <dbReference type="Proteomes" id="UP001152300"/>
    </source>
</evidence>